<evidence type="ECO:0000259" key="11">
    <source>
        <dbReference type="Pfam" id="PF00535"/>
    </source>
</evidence>
<dbReference type="InterPro" id="IPR001173">
    <property type="entry name" value="Glyco_trans_2-like"/>
</dbReference>
<dbReference type="Gene3D" id="3.90.550.10">
    <property type="entry name" value="Spore Coat Polysaccharide Biosynthesis Protein SpsA, Chain A"/>
    <property type="match status" value="1"/>
</dbReference>
<comment type="similarity">
    <text evidence="8">Belongs to the glycosyltransferase 2 family. CrtQ subfamily.</text>
</comment>
<evidence type="ECO:0000256" key="5">
    <source>
        <dbReference type="ARBA" id="ARBA00023136"/>
    </source>
</evidence>
<name>A0A6I3IVN5_9MICO</name>
<accession>A0A6I3IVN5</accession>
<feature type="compositionally biased region" description="Low complexity" evidence="10">
    <location>
        <begin position="8"/>
        <end position="33"/>
    </location>
</feature>
<evidence type="ECO:0000313" key="13">
    <source>
        <dbReference type="Proteomes" id="UP000431092"/>
    </source>
</evidence>
<comment type="function">
    <text evidence="6">Catalyzes the glycosylation of 4,4'-diaponeurosporenoate, i.e. the esterification of glucose at the C1'' position with the carboxyl group of 4,4'-diaponeurosporenic acid, to form glycosyl-4,4'-diaponeurosporenoate. This is a step in the biosynthesis of staphyloxanthin, an orange pigment present in most staphylococci strains.</text>
</comment>
<dbReference type="InterPro" id="IPR029044">
    <property type="entry name" value="Nucleotide-diphossugar_trans"/>
</dbReference>
<evidence type="ECO:0000256" key="2">
    <source>
        <dbReference type="ARBA" id="ARBA00022475"/>
    </source>
</evidence>
<evidence type="ECO:0000256" key="9">
    <source>
        <dbReference type="ARBA" id="ARBA00040345"/>
    </source>
</evidence>
<comment type="pathway">
    <text evidence="7">Carotenoid biosynthesis; staphyloxanthin biosynthesis; staphyloxanthin from farnesyl diphosphate: step 4/5.</text>
</comment>
<keyword evidence="2" id="KW-1003">Cell membrane</keyword>
<dbReference type="GO" id="GO:0016757">
    <property type="term" value="F:glycosyltransferase activity"/>
    <property type="evidence" value="ECO:0007669"/>
    <property type="project" value="UniProtKB-KW"/>
</dbReference>
<organism evidence="12 13">
    <name type="scientific">Arsenicicoccus cauae</name>
    <dbReference type="NCBI Taxonomy" id="2663847"/>
    <lineage>
        <taxon>Bacteria</taxon>
        <taxon>Bacillati</taxon>
        <taxon>Actinomycetota</taxon>
        <taxon>Actinomycetes</taxon>
        <taxon>Micrococcales</taxon>
        <taxon>Intrasporangiaceae</taxon>
        <taxon>Arsenicicoccus</taxon>
    </lineage>
</organism>
<reference evidence="12 13" key="1">
    <citation type="submission" date="2019-11" db="EMBL/GenBank/DDBJ databases">
        <title>Whole genome sequencing identifies a novel species of the genus Arsenicicoccus isolated from human blood.</title>
        <authorList>
            <person name="Jeong J.H."/>
            <person name="Kweon O.J."/>
            <person name="Kim H.R."/>
            <person name="Kim T.-H."/>
            <person name="Ha S.-M."/>
            <person name="Lee M.-K."/>
        </authorList>
    </citation>
    <scope>NUCLEOTIDE SEQUENCE [LARGE SCALE GENOMIC DNA]</scope>
    <source>
        <strain evidence="12 13">MKL-02</strain>
    </source>
</reference>
<keyword evidence="13" id="KW-1185">Reference proteome</keyword>
<sequence length="401" mass="41657">MRTRRSGPRASTSAAPGSSPAGSGSLPCGPGAPRASSTSPRGSRRAPRQPPPGPPGGAASAPSSPAPQRCSTPPDDPWRRARATPPHRPGARVGAARSCRRRSAPAWPGRPAPSWRSVGPSPDPPGWPSTPSWRRRSPTWSSTSRSRTQTPTRATSVPSPAEPDAPPRLLVVVPAHDEERRLPACLTAVAAALERWGGRAEVVVNAHRCTDGTARMARATLRPGGPLSGLVVEDDTSATVGGVRDRAVRAALDRWSPDPCSTWLLSTDADSVVPAGWVASLLDAASARSAVAVAGLVELVDWRATSEARAAYDAIVRGGLTGPDTHDHAYAANLAVRLDAYLAVGGFPCVAHGEETALLTALAAAGWPVTSTRASVVRTSGRMPGRAREGLGQLLQQLTRP</sequence>
<feature type="compositionally biased region" description="Low complexity" evidence="10">
    <location>
        <begin position="57"/>
        <end position="69"/>
    </location>
</feature>
<dbReference type="AlphaFoldDB" id="A0A6I3IVN5"/>
<keyword evidence="4 12" id="KW-0808">Transferase</keyword>
<dbReference type="EMBL" id="WLVL01000039">
    <property type="protein sequence ID" value="MTB72381.1"/>
    <property type="molecule type" value="Genomic_DNA"/>
</dbReference>
<feature type="domain" description="Glycosyltransferase 2-like" evidence="11">
    <location>
        <begin position="171"/>
        <end position="297"/>
    </location>
</feature>
<evidence type="ECO:0000313" key="12">
    <source>
        <dbReference type="EMBL" id="MTB72381.1"/>
    </source>
</evidence>
<dbReference type="SUPFAM" id="SSF53448">
    <property type="entry name" value="Nucleotide-diphospho-sugar transferases"/>
    <property type="match status" value="1"/>
</dbReference>
<comment type="caution">
    <text evidence="12">The sequence shown here is derived from an EMBL/GenBank/DDBJ whole genome shotgun (WGS) entry which is preliminary data.</text>
</comment>
<dbReference type="Proteomes" id="UP000431092">
    <property type="component" value="Unassembled WGS sequence"/>
</dbReference>
<feature type="region of interest" description="Disordered" evidence="10">
    <location>
        <begin position="1"/>
        <end position="167"/>
    </location>
</feature>
<gene>
    <name evidence="12" type="ORF">GGG17_10445</name>
</gene>
<dbReference type="Pfam" id="PF00535">
    <property type="entry name" value="Glycos_transf_2"/>
    <property type="match status" value="1"/>
</dbReference>
<dbReference type="PANTHER" id="PTHR43646">
    <property type="entry name" value="GLYCOSYLTRANSFERASE"/>
    <property type="match status" value="1"/>
</dbReference>
<feature type="compositionally biased region" description="Low complexity" evidence="10">
    <location>
        <begin position="138"/>
        <end position="156"/>
    </location>
</feature>
<evidence type="ECO:0000256" key="7">
    <source>
        <dbReference type="ARBA" id="ARBA00037904"/>
    </source>
</evidence>
<keyword evidence="3" id="KW-0328">Glycosyltransferase</keyword>
<dbReference type="PANTHER" id="PTHR43646:SF2">
    <property type="entry name" value="GLYCOSYLTRANSFERASE 2-LIKE DOMAIN-CONTAINING PROTEIN"/>
    <property type="match status" value="1"/>
</dbReference>
<evidence type="ECO:0000256" key="8">
    <source>
        <dbReference type="ARBA" id="ARBA00038120"/>
    </source>
</evidence>
<evidence type="ECO:0000256" key="10">
    <source>
        <dbReference type="SAM" id="MobiDB-lite"/>
    </source>
</evidence>
<evidence type="ECO:0000256" key="6">
    <source>
        <dbReference type="ARBA" id="ARBA00037281"/>
    </source>
</evidence>
<dbReference type="GO" id="GO:0005886">
    <property type="term" value="C:plasma membrane"/>
    <property type="evidence" value="ECO:0007669"/>
    <property type="project" value="UniProtKB-SubCell"/>
</dbReference>
<protein>
    <recommendedName>
        <fullName evidence="9">4,4'-diaponeurosporenoate glycosyltransferase</fullName>
    </recommendedName>
</protein>
<evidence type="ECO:0000256" key="1">
    <source>
        <dbReference type="ARBA" id="ARBA00004236"/>
    </source>
</evidence>
<evidence type="ECO:0000256" key="3">
    <source>
        <dbReference type="ARBA" id="ARBA00022676"/>
    </source>
</evidence>
<evidence type="ECO:0000256" key="4">
    <source>
        <dbReference type="ARBA" id="ARBA00022679"/>
    </source>
</evidence>
<comment type="subcellular location">
    <subcellularLocation>
        <location evidence="1">Cell membrane</location>
    </subcellularLocation>
</comment>
<proteinExistence type="inferred from homology"/>
<keyword evidence="5" id="KW-0472">Membrane</keyword>